<evidence type="ECO:0000313" key="2">
    <source>
        <dbReference type="Proteomes" id="UP001500298"/>
    </source>
</evidence>
<organism evidence="1 2">
    <name type="scientific">Algivirga pacifica</name>
    <dbReference type="NCBI Taxonomy" id="1162670"/>
    <lineage>
        <taxon>Bacteria</taxon>
        <taxon>Pseudomonadati</taxon>
        <taxon>Bacteroidota</taxon>
        <taxon>Cytophagia</taxon>
        <taxon>Cytophagales</taxon>
        <taxon>Flammeovirgaceae</taxon>
        <taxon>Algivirga</taxon>
    </lineage>
</organism>
<accession>A0ABP9DNF8</accession>
<evidence type="ECO:0000313" key="1">
    <source>
        <dbReference type="EMBL" id="GAA4849094.1"/>
    </source>
</evidence>
<gene>
    <name evidence="1" type="ORF">GCM10023331_37190</name>
</gene>
<protein>
    <submittedName>
        <fullName evidence="1">Uncharacterized protein</fullName>
    </submittedName>
</protein>
<sequence>MIMNFTTTGRKKATKSSYSKLLEAAWQNFDLFAAEERVRREEELKRYFSIRQKFAKYM</sequence>
<comment type="caution">
    <text evidence="1">The sequence shown here is derived from an EMBL/GenBank/DDBJ whole genome shotgun (WGS) entry which is preliminary data.</text>
</comment>
<dbReference type="Proteomes" id="UP001500298">
    <property type="component" value="Unassembled WGS sequence"/>
</dbReference>
<name>A0ABP9DNF8_9BACT</name>
<keyword evidence="2" id="KW-1185">Reference proteome</keyword>
<reference evidence="2" key="1">
    <citation type="journal article" date="2019" name="Int. J. Syst. Evol. Microbiol.">
        <title>The Global Catalogue of Microorganisms (GCM) 10K type strain sequencing project: providing services to taxonomists for standard genome sequencing and annotation.</title>
        <authorList>
            <consortium name="The Broad Institute Genomics Platform"/>
            <consortium name="The Broad Institute Genome Sequencing Center for Infectious Disease"/>
            <person name="Wu L."/>
            <person name="Ma J."/>
        </authorList>
    </citation>
    <scope>NUCLEOTIDE SEQUENCE [LARGE SCALE GENOMIC DNA]</scope>
    <source>
        <strain evidence="2">JCM 18326</strain>
    </source>
</reference>
<dbReference type="EMBL" id="BAABJX010000062">
    <property type="protein sequence ID" value="GAA4849094.1"/>
    <property type="molecule type" value="Genomic_DNA"/>
</dbReference>
<proteinExistence type="predicted"/>